<comment type="caution">
    <text evidence="1">The sequence shown here is derived from an EMBL/GenBank/DDBJ whole genome shotgun (WGS) entry which is preliminary data.</text>
</comment>
<organism evidence="1 2">
    <name type="scientific">candidate division WWE3 bacterium GW2011_GWA1_41_8</name>
    <dbReference type="NCBI Taxonomy" id="1619103"/>
    <lineage>
        <taxon>Bacteria</taxon>
        <taxon>Katanobacteria</taxon>
    </lineage>
</organism>
<dbReference type="AlphaFoldDB" id="A0A0G0XBY7"/>
<evidence type="ECO:0000313" key="2">
    <source>
        <dbReference type="Proteomes" id="UP000034920"/>
    </source>
</evidence>
<dbReference type="Proteomes" id="UP000034920">
    <property type="component" value="Unassembled WGS sequence"/>
</dbReference>
<name>A0A0G0XBY7_UNCKA</name>
<gene>
    <name evidence="1" type="ORF">UU80_C0006G0005</name>
</gene>
<accession>A0A0G0XBY7</accession>
<evidence type="ECO:0000313" key="1">
    <source>
        <dbReference type="EMBL" id="KKS22479.1"/>
    </source>
</evidence>
<sequence length="70" mass="8230">MKKQRHRYTVVFSSKTWDIIKKVADNEEWSFVAVIEASVIMFYKIYVALKQKKPVIIDGKHILSPFISND</sequence>
<protein>
    <submittedName>
        <fullName evidence="1">Uncharacterized protein</fullName>
    </submittedName>
</protein>
<proteinExistence type="predicted"/>
<dbReference type="EMBL" id="LCCA01000006">
    <property type="protein sequence ID" value="KKS22479.1"/>
    <property type="molecule type" value="Genomic_DNA"/>
</dbReference>
<reference evidence="1 2" key="1">
    <citation type="journal article" date="2015" name="Nature">
        <title>rRNA introns, odd ribosomes, and small enigmatic genomes across a large radiation of phyla.</title>
        <authorList>
            <person name="Brown C.T."/>
            <person name="Hug L.A."/>
            <person name="Thomas B.C."/>
            <person name="Sharon I."/>
            <person name="Castelle C.J."/>
            <person name="Singh A."/>
            <person name="Wilkins M.J."/>
            <person name="Williams K.H."/>
            <person name="Banfield J.F."/>
        </authorList>
    </citation>
    <scope>NUCLEOTIDE SEQUENCE [LARGE SCALE GENOMIC DNA]</scope>
</reference>
<dbReference type="STRING" id="1619103.UU80_C0006G0005"/>